<comment type="caution">
    <text evidence="2">The sequence shown here is derived from an EMBL/GenBank/DDBJ whole genome shotgun (WGS) entry which is preliminary data.</text>
</comment>
<name>A0AAW6TQ45_9BACT</name>
<evidence type="ECO:0008006" key="4">
    <source>
        <dbReference type="Google" id="ProtNLM"/>
    </source>
</evidence>
<gene>
    <name evidence="2" type="ORF">QJ522_02075</name>
</gene>
<keyword evidence="3" id="KW-1185">Reference proteome</keyword>
<reference evidence="2" key="1">
    <citation type="submission" date="2023-05" db="EMBL/GenBank/DDBJ databases">
        <title>Anaerotaeda fermentans gen. nov., sp. nov., a novel anaerobic planctomycete of the new family within the order Sedimentisphaerales isolated from Taman Peninsula, Russia.</title>
        <authorList>
            <person name="Khomyakova M.A."/>
            <person name="Merkel A.Y."/>
            <person name="Slobodkin A.I."/>
        </authorList>
    </citation>
    <scope>NUCLEOTIDE SEQUENCE</scope>
    <source>
        <strain evidence="2">M17dextr</strain>
    </source>
</reference>
<evidence type="ECO:0000313" key="2">
    <source>
        <dbReference type="EMBL" id="MDI6447816.1"/>
    </source>
</evidence>
<accession>A0AAW6TQ45</accession>
<dbReference type="RefSeq" id="WP_349243228.1">
    <property type="nucleotide sequence ID" value="NZ_JASCXX010000002.1"/>
</dbReference>
<protein>
    <recommendedName>
        <fullName evidence="4">DUF1634 domain-containing protein</fullName>
    </recommendedName>
</protein>
<dbReference type="EMBL" id="JASCXX010000002">
    <property type="protein sequence ID" value="MDI6447816.1"/>
    <property type="molecule type" value="Genomic_DNA"/>
</dbReference>
<evidence type="ECO:0000256" key="1">
    <source>
        <dbReference type="SAM" id="Phobius"/>
    </source>
</evidence>
<proteinExistence type="predicted"/>
<keyword evidence="1" id="KW-0812">Transmembrane</keyword>
<feature type="transmembrane region" description="Helical" evidence="1">
    <location>
        <begin position="76"/>
        <end position="100"/>
    </location>
</feature>
<feature type="transmembrane region" description="Helical" evidence="1">
    <location>
        <begin position="112"/>
        <end position="131"/>
    </location>
</feature>
<sequence>MSATHDNKKRRTRSLSLVLLAWVFIGGQALLAAGSIYNYNTVSTENEATDASMPWGLIGQGANRVRLIAMQAQPDLIGNIAVFLAVANALGLAGLVLGFLSWSRSNHTSGKLTIAVSVAVVLINSILNLAYA</sequence>
<dbReference type="AlphaFoldDB" id="A0AAW6TQ45"/>
<evidence type="ECO:0000313" key="3">
    <source>
        <dbReference type="Proteomes" id="UP001431776"/>
    </source>
</evidence>
<keyword evidence="1" id="KW-1133">Transmembrane helix</keyword>
<dbReference type="Proteomes" id="UP001431776">
    <property type="component" value="Unassembled WGS sequence"/>
</dbReference>
<organism evidence="2 3">
    <name type="scientific">Anaerobaca lacustris</name>
    <dbReference type="NCBI Taxonomy" id="3044600"/>
    <lineage>
        <taxon>Bacteria</taxon>
        <taxon>Pseudomonadati</taxon>
        <taxon>Planctomycetota</taxon>
        <taxon>Phycisphaerae</taxon>
        <taxon>Sedimentisphaerales</taxon>
        <taxon>Anaerobacaceae</taxon>
        <taxon>Anaerobaca</taxon>
    </lineage>
</organism>
<keyword evidence="1" id="KW-0472">Membrane</keyword>